<accession>A0ABQ9TV85</accession>
<dbReference type="Proteomes" id="UP001266305">
    <property type="component" value="Unassembled WGS sequence"/>
</dbReference>
<comment type="caution">
    <text evidence="1">The sequence shown here is derived from an EMBL/GenBank/DDBJ whole genome shotgun (WGS) entry which is preliminary data.</text>
</comment>
<evidence type="ECO:0000313" key="2">
    <source>
        <dbReference type="Proteomes" id="UP001266305"/>
    </source>
</evidence>
<gene>
    <name evidence="1" type="ORF">P7K49_034619</name>
</gene>
<keyword evidence="2" id="KW-1185">Reference proteome</keyword>
<dbReference type="EMBL" id="JASSZA010000019">
    <property type="protein sequence ID" value="KAK2088712.1"/>
    <property type="molecule type" value="Genomic_DNA"/>
</dbReference>
<reference evidence="1 2" key="1">
    <citation type="submission" date="2023-05" db="EMBL/GenBank/DDBJ databases">
        <title>B98-5 Cell Line De Novo Hybrid Assembly: An Optical Mapping Approach.</title>
        <authorList>
            <person name="Kananen K."/>
            <person name="Auerbach J.A."/>
            <person name="Kautto E."/>
            <person name="Blachly J.S."/>
        </authorList>
    </citation>
    <scope>NUCLEOTIDE SEQUENCE [LARGE SCALE GENOMIC DNA]</scope>
    <source>
        <strain evidence="1">B95-8</strain>
        <tissue evidence="1">Cell line</tissue>
    </source>
</reference>
<protein>
    <submittedName>
        <fullName evidence="1">Uncharacterized protein</fullName>
    </submittedName>
</protein>
<sequence>MTGWSLHPVQAVAHAPPAHAWALTNAARYISLGYAGFPHSLLSSLPFRVLVPKPAGN</sequence>
<evidence type="ECO:0000313" key="1">
    <source>
        <dbReference type="EMBL" id="KAK2088712.1"/>
    </source>
</evidence>
<organism evidence="1 2">
    <name type="scientific">Saguinus oedipus</name>
    <name type="common">Cotton-top tamarin</name>
    <name type="synonym">Oedipomidas oedipus</name>
    <dbReference type="NCBI Taxonomy" id="9490"/>
    <lineage>
        <taxon>Eukaryota</taxon>
        <taxon>Metazoa</taxon>
        <taxon>Chordata</taxon>
        <taxon>Craniata</taxon>
        <taxon>Vertebrata</taxon>
        <taxon>Euteleostomi</taxon>
        <taxon>Mammalia</taxon>
        <taxon>Eutheria</taxon>
        <taxon>Euarchontoglires</taxon>
        <taxon>Primates</taxon>
        <taxon>Haplorrhini</taxon>
        <taxon>Platyrrhini</taxon>
        <taxon>Cebidae</taxon>
        <taxon>Callitrichinae</taxon>
        <taxon>Saguinus</taxon>
    </lineage>
</organism>
<name>A0ABQ9TV85_SAGOE</name>
<proteinExistence type="predicted"/>